<evidence type="ECO:0000313" key="2">
    <source>
        <dbReference type="Proteomes" id="UP001551482"/>
    </source>
</evidence>
<keyword evidence="2" id="KW-1185">Reference proteome</keyword>
<dbReference type="EMBL" id="JBEZFP010000018">
    <property type="protein sequence ID" value="MEU8133761.1"/>
    <property type="molecule type" value="Genomic_DNA"/>
</dbReference>
<accession>A0ABV3DDK2</accession>
<dbReference type="RefSeq" id="WP_358351795.1">
    <property type="nucleotide sequence ID" value="NZ_JBEZFP010000018.1"/>
</dbReference>
<reference evidence="1 2" key="1">
    <citation type="submission" date="2024-06" db="EMBL/GenBank/DDBJ databases">
        <title>The Natural Products Discovery Center: Release of the First 8490 Sequenced Strains for Exploring Actinobacteria Biosynthetic Diversity.</title>
        <authorList>
            <person name="Kalkreuter E."/>
            <person name="Kautsar S.A."/>
            <person name="Yang D."/>
            <person name="Bader C.D."/>
            <person name="Teijaro C.N."/>
            <person name="Fluegel L."/>
            <person name="Davis C.M."/>
            <person name="Simpson J.R."/>
            <person name="Lauterbach L."/>
            <person name="Steele A.D."/>
            <person name="Gui C."/>
            <person name="Meng S."/>
            <person name="Li G."/>
            <person name="Viehrig K."/>
            <person name="Ye F."/>
            <person name="Su P."/>
            <person name="Kiefer A.F."/>
            <person name="Nichols A."/>
            <person name="Cepeda A.J."/>
            <person name="Yan W."/>
            <person name="Fan B."/>
            <person name="Jiang Y."/>
            <person name="Adhikari A."/>
            <person name="Zheng C.-J."/>
            <person name="Schuster L."/>
            <person name="Cowan T.M."/>
            <person name="Smanski M.J."/>
            <person name="Chevrette M.G."/>
            <person name="De Carvalho L.P.S."/>
            <person name="Shen B."/>
        </authorList>
    </citation>
    <scope>NUCLEOTIDE SEQUENCE [LARGE SCALE GENOMIC DNA]</scope>
    <source>
        <strain evidence="1 2">NPDC048946</strain>
    </source>
</reference>
<protein>
    <submittedName>
        <fullName evidence="1">Uncharacterized protein</fullName>
    </submittedName>
</protein>
<organism evidence="1 2">
    <name type="scientific">Streptodolium elevatio</name>
    <dbReference type="NCBI Taxonomy" id="3157996"/>
    <lineage>
        <taxon>Bacteria</taxon>
        <taxon>Bacillati</taxon>
        <taxon>Actinomycetota</taxon>
        <taxon>Actinomycetes</taxon>
        <taxon>Kitasatosporales</taxon>
        <taxon>Streptomycetaceae</taxon>
        <taxon>Streptodolium</taxon>
    </lineage>
</organism>
<evidence type="ECO:0000313" key="1">
    <source>
        <dbReference type="EMBL" id="MEU8133761.1"/>
    </source>
</evidence>
<name>A0ABV3DDK2_9ACTN</name>
<dbReference type="Proteomes" id="UP001551482">
    <property type="component" value="Unassembled WGS sequence"/>
</dbReference>
<comment type="caution">
    <text evidence="1">The sequence shown here is derived from an EMBL/GenBank/DDBJ whole genome shotgun (WGS) entry which is preliminary data.</text>
</comment>
<gene>
    <name evidence="1" type="ORF">AB0C36_09655</name>
</gene>
<proteinExistence type="predicted"/>
<sequence length="177" mass="18350">MQKVGVLGREGVLVSGRSLPRRGVAAARSGAPLSPAGSRPVAVEVVLLRALPQLGYRVVRGAPLPAEAPDAAAVRLAGLPRKAARRADLVVHSTSWRYDDAGQVVLMYAVAPDPFPQLPAVAVDLGAVARGTGPARPSPTRVRVGDVAAHAVRHLAFLARCDAQVRSALEGIADRGD</sequence>